<evidence type="ECO:0000256" key="1">
    <source>
        <dbReference type="SAM" id="Phobius"/>
    </source>
</evidence>
<accession>A0A4P6I2G6</accession>
<keyword evidence="3" id="KW-1185">Reference proteome</keyword>
<evidence type="ECO:0000313" key="3">
    <source>
        <dbReference type="Proteomes" id="UP000293296"/>
    </source>
</evidence>
<organism evidence="2 3">
    <name type="scientific">Solidesulfovibrio carbinolicus</name>
    <dbReference type="NCBI Taxonomy" id="296842"/>
    <lineage>
        <taxon>Bacteria</taxon>
        <taxon>Pseudomonadati</taxon>
        <taxon>Thermodesulfobacteriota</taxon>
        <taxon>Desulfovibrionia</taxon>
        <taxon>Desulfovibrionales</taxon>
        <taxon>Desulfovibrionaceae</taxon>
        <taxon>Solidesulfovibrio</taxon>
    </lineage>
</organism>
<dbReference type="KEGG" id="dcb:C3Y92_12595"/>
<gene>
    <name evidence="2" type="ORF">C3Y92_12595</name>
</gene>
<name>A0A4P6I2G6_9BACT</name>
<keyword evidence="1" id="KW-1133">Transmembrane helix</keyword>
<keyword evidence="1" id="KW-0472">Membrane</keyword>
<protein>
    <recommendedName>
        <fullName evidence="4">Periplasmic heavy metal sensor</fullName>
    </recommendedName>
</protein>
<sequence length="133" mass="15069">MAEGSRQFGAGSLIAVFIVGIGLGWLVSSRQALLDRRASDGAGFEDVRKRFADESMRRLDLSPEQRRVYLDAWENGRRDFDLALGRMRPEIDAVFSRIDARVRPILSPRQLAVYDRIEAERRAHMPQRPAGAD</sequence>
<evidence type="ECO:0000313" key="2">
    <source>
        <dbReference type="EMBL" id="QAZ68019.1"/>
    </source>
</evidence>
<reference evidence="2 3" key="1">
    <citation type="submission" date="2018-02" db="EMBL/GenBank/DDBJ databases">
        <title>Genome sequence of Desulfovibrio carbinolicus DSM 3852.</title>
        <authorList>
            <person name="Wilbanks E."/>
            <person name="Skennerton C.T."/>
            <person name="Orphan V.J."/>
        </authorList>
    </citation>
    <scope>NUCLEOTIDE SEQUENCE [LARGE SCALE GENOMIC DNA]</scope>
    <source>
        <strain evidence="2 3">DSM 3852</strain>
    </source>
</reference>
<dbReference type="OrthoDB" id="5455718at2"/>
<evidence type="ECO:0008006" key="4">
    <source>
        <dbReference type="Google" id="ProtNLM"/>
    </source>
</evidence>
<feature type="transmembrane region" description="Helical" evidence="1">
    <location>
        <begin position="6"/>
        <end position="27"/>
    </location>
</feature>
<dbReference type="AlphaFoldDB" id="A0A4P6I2G6"/>
<dbReference type="Proteomes" id="UP000293296">
    <property type="component" value="Chromosome"/>
</dbReference>
<dbReference type="RefSeq" id="WP_129353119.1">
    <property type="nucleotide sequence ID" value="NZ_CP026538.1"/>
</dbReference>
<dbReference type="EMBL" id="CP026538">
    <property type="protein sequence ID" value="QAZ68019.1"/>
    <property type="molecule type" value="Genomic_DNA"/>
</dbReference>
<keyword evidence="1" id="KW-0812">Transmembrane</keyword>
<proteinExistence type="predicted"/>